<protein>
    <submittedName>
        <fullName evidence="1">Uncharacterized protein</fullName>
    </submittedName>
</protein>
<gene>
    <name evidence="1" type="ORF">IQ215_07865</name>
</gene>
<sequence length="619" mass="73333">MINFNSLQLVVNNKYSFVGIDKQEQNLRLCLPKGFNESKSTLDNFDSKRDLFFLFYKILTTFRSICVEKGYLDDNNQLTNDRDGFLKTKIGSSIKSYQEDNENIFYYKIDILGKLLDAYNEPKILSLASRLGKQDKFDLSKIHKYLHQGIYLSNDAVYIDQMNFPRKVVQFQSNDIVTMYCYLFFEVKQQLKETTNPNIISLAEDFRERYLNSPDSLFDENSYESVLNVLKDALETINNYTVLKDADYWEYYDAIELFLYGDLSQGEEGEIWGINNFYTVWESMCLTYLTENNDLSCLLHCDTRYLSSKTLDKLQASEKVIDINNVFKINGVSLNPDAVLFSSKNSDFIQQTTYEIFITDWDNHGYKTQFRYDNGFNIYKENESIFINTGYLNQKKEVYTAKILERIYSRKDNQYLIINSSLPRAFYSFWDIPKIINNEHLNLMSYLNHFFYLALESKVFTWNTFCERILKPLNVDINSNGDFDEYNVFTRSLFRDRSAQSIQNEFEKFITQILNNQKPLIKIIDVKYCDSKYFSDPNNKKENKEKNVRKQFIYEYSLQKKLNKLFSTDSKPEIQSSFWIPDYCPDDPNLFRRNYDFLDGYIELNKVNFLLLAENYIAN</sequence>
<evidence type="ECO:0000313" key="1">
    <source>
        <dbReference type="EMBL" id="MBE9222612.1"/>
    </source>
</evidence>
<comment type="caution">
    <text evidence="1">The sequence shown here is derived from an EMBL/GenBank/DDBJ whole genome shotgun (WGS) entry which is preliminary data.</text>
</comment>
<evidence type="ECO:0000313" key="2">
    <source>
        <dbReference type="Proteomes" id="UP000654604"/>
    </source>
</evidence>
<proteinExistence type="predicted"/>
<name>A0ABR9V404_9CHRO</name>
<dbReference type="EMBL" id="JADEWC010000014">
    <property type="protein sequence ID" value="MBE9222612.1"/>
    <property type="molecule type" value="Genomic_DNA"/>
</dbReference>
<organism evidence="1 2">
    <name type="scientific">Cyanobacterium stanieri LEGE 03274</name>
    <dbReference type="NCBI Taxonomy" id="1828756"/>
    <lineage>
        <taxon>Bacteria</taxon>
        <taxon>Bacillati</taxon>
        <taxon>Cyanobacteriota</taxon>
        <taxon>Cyanophyceae</taxon>
        <taxon>Oscillatoriophycideae</taxon>
        <taxon>Chroococcales</taxon>
        <taxon>Geminocystaceae</taxon>
        <taxon>Cyanobacterium</taxon>
    </lineage>
</organism>
<accession>A0ABR9V404</accession>
<dbReference type="RefSeq" id="WP_193800766.1">
    <property type="nucleotide sequence ID" value="NZ_JADEWC010000014.1"/>
</dbReference>
<keyword evidence="2" id="KW-1185">Reference proteome</keyword>
<dbReference type="Proteomes" id="UP000654604">
    <property type="component" value="Unassembled WGS sequence"/>
</dbReference>
<reference evidence="1 2" key="1">
    <citation type="submission" date="2020-10" db="EMBL/GenBank/DDBJ databases">
        <authorList>
            <person name="Castelo-Branco R."/>
            <person name="Eusebio N."/>
            <person name="Adriana R."/>
            <person name="Vieira A."/>
            <person name="Brugerolle De Fraissinette N."/>
            <person name="Rezende De Castro R."/>
            <person name="Schneider M.P."/>
            <person name="Vasconcelos V."/>
            <person name="Leao P.N."/>
        </authorList>
    </citation>
    <scope>NUCLEOTIDE SEQUENCE [LARGE SCALE GENOMIC DNA]</scope>
    <source>
        <strain evidence="1 2">LEGE 03274</strain>
    </source>
</reference>